<dbReference type="AlphaFoldDB" id="A0A6L2MXR6"/>
<evidence type="ECO:0000256" key="1">
    <source>
        <dbReference type="SAM" id="MobiDB-lite"/>
    </source>
</evidence>
<sequence>MVPELLWGRWMEGSMESWVRWWSGEKWGKWSSSGGYKVLMMVMIDVVWCGYRGVMVLMLAVTARWREATAGGRLVKWPEIGRKIWMRRNSFRCDKMADENVPAPAPTQSDDQILPFAAWVPVGKSNFVLDLNKKQKNPIFQISENIPQNTNFFRAFTASASLDETRFVLNANLLRDALEITPVDQAYQFVSPPSGDATIDFVNQLEYTEIIHFVSRMTVNNLYQPWRAILSMINQCLTGKTSGHDRPRYPTFLTDKANMGSPTKKGWKDKHHVIPYCRFTKIIICYLERIHNIHQRLASLFHLVEEDFRLGNFKFVPKGKIDEVFGMPIPDELISNNIKNAPYYNAYLEMVAKHDRKVAAEKEGKKKTASAKQSKSKPAVEKSSNPTPAPKPKTTKERPSKLVDEPYEEPSHYEPEPELEHQGEGDEDDMERAIQMSLESFQAQSQAHVGGVAIREPVVEATRPLVVVEGKGKAIAAEEQAKHSLLTLHTPKRRSTMDQFVLQRWTPVIKEASTGPSAQAQDDTSVNIVRDSPSPADVETKTCVASEKTNSRKEPLSSSGTLSSMKNLDDAYTIGDQFMNDKSTEDEPGKLNAESEVVYMVTVLIHQASSSIPTLSTPIIDLSPPKPTSSTKAPIFTATTTNLLLPPPTTTKHVKF</sequence>
<comment type="caution">
    <text evidence="2">The sequence shown here is derived from an EMBL/GenBank/DDBJ whole genome shotgun (WGS) entry which is preliminary data.</text>
</comment>
<accession>A0A6L2MXR6</accession>
<proteinExistence type="predicted"/>
<evidence type="ECO:0000313" key="2">
    <source>
        <dbReference type="EMBL" id="GEU77175.1"/>
    </source>
</evidence>
<evidence type="ECO:0008006" key="3">
    <source>
        <dbReference type="Google" id="ProtNLM"/>
    </source>
</evidence>
<feature type="region of interest" description="Disordered" evidence="1">
    <location>
        <begin position="512"/>
        <end position="564"/>
    </location>
</feature>
<reference evidence="2" key="1">
    <citation type="journal article" date="2019" name="Sci. Rep.">
        <title>Draft genome of Tanacetum cinerariifolium, the natural source of mosquito coil.</title>
        <authorList>
            <person name="Yamashiro T."/>
            <person name="Shiraishi A."/>
            <person name="Satake H."/>
            <person name="Nakayama K."/>
        </authorList>
    </citation>
    <scope>NUCLEOTIDE SEQUENCE</scope>
</reference>
<dbReference type="PROSITE" id="PS50330">
    <property type="entry name" value="UIM"/>
    <property type="match status" value="1"/>
</dbReference>
<organism evidence="2">
    <name type="scientific">Tanacetum cinerariifolium</name>
    <name type="common">Dalmatian daisy</name>
    <name type="synonym">Chrysanthemum cinerariifolium</name>
    <dbReference type="NCBI Taxonomy" id="118510"/>
    <lineage>
        <taxon>Eukaryota</taxon>
        <taxon>Viridiplantae</taxon>
        <taxon>Streptophyta</taxon>
        <taxon>Embryophyta</taxon>
        <taxon>Tracheophyta</taxon>
        <taxon>Spermatophyta</taxon>
        <taxon>Magnoliopsida</taxon>
        <taxon>eudicotyledons</taxon>
        <taxon>Gunneridae</taxon>
        <taxon>Pentapetalae</taxon>
        <taxon>asterids</taxon>
        <taxon>campanulids</taxon>
        <taxon>Asterales</taxon>
        <taxon>Asteraceae</taxon>
        <taxon>Asteroideae</taxon>
        <taxon>Anthemideae</taxon>
        <taxon>Anthemidinae</taxon>
        <taxon>Tanacetum</taxon>
    </lineage>
</organism>
<name>A0A6L2MXR6_TANCI</name>
<feature type="compositionally biased region" description="Polar residues" evidence="1">
    <location>
        <begin position="514"/>
        <end position="527"/>
    </location>
</feature>
<dbReference type="EMBL" id="BKCJ010007420">
    <property type="protein sequence ID" value="GEU77175.1"/>
    <property type="molecule type" value="Genomic_DNA"/>
</dbReference>
<protein>
    <recommendedName>
        <fullName evidence="3">Histone deacetylase 14</fullName>
    </recommendedName>
</protein>
<feature type="region of interest" description="Disordered" evidence="1">
    <location>
        <begin position="359"/>
        <end position="428"/>
    </location>
</feature>
<gene>
    <name evidence="2" type="ORF">Tci_049153</name>
</gene>
<feature type="compositionally biased region" description="Basic and acidic residues" evidence="1">
    <location>
        <begin position="394"/>
        <end position="424"/>
    </location>
</feature>
<dbReference type="InterPro" id="IPR003903">
    <property type="entry name" value="UIM_dom"/>
</dbReference>